<sequence length="212" mass="23268">MQYITQNKPLLTENQKQAYDFITNHVKRGIGGAPAFTAIISVGPPMAITVTVLKTPKTKDLQMLIHILPSKGASSEHDDQGIMMLKKRSSSSSINEKSFKLEAIGVLFLLPPIFDSLFINGESFVDLAFLGAGEPIKAAAAWLRVTLFMGVLEIVMVSFAILFLVILISGAFELSRTTDVFLPLNSLPTEDFLPPIPDCLHLYDGRVTFDAR</sequence>
<evidence type="ECO:0000256" key="1">
    <source>
        <dbReference type="SAM" id="Phobius"/>
    </source>
</evidence>
<keyword evidence="1" id="KW-0812">Transmembrane</keyword>
<dbReference type="AlphaFoldDB" id="A0A8K0NTB2"/>
<evidence type="ECO:0000313" key="3">
    <source>
        <dbReference type="Proteomes" id="UP000792457"/>
    </source>
</evidence>
<protein>
    <submittedName>
        <fullName evidence="2">Uncharacterized protein</fullName>
    </submittedName>
</protein>
<dbReference type="EMBL" id="KZ308178">
    <property type="protein sequence ID" value="KAG8223895.1"/>
    <property type="molecule type" value="Genomic_DNA"/>
</dbReference>
<dbReference type="Proteomes" id="UP000792457">
    <property type="component" value="Unassembled WGS sequence"/>
</dbReference>
<keyword evidence="1" id="KW-0472">Membrane</keyword>
<organism evidence="2 3">
    <name type="scientific">Ladona fulva</name>
    <name type="common">Scarce chaser dragonfly</name>
    <name type="synonym">Libellula fulva</name>
    <dbReference type="NCBI Taxonomy" id="123851"/>
    <lineage>
        <taxon>Eukaryota</taxon>
        <taxon>Metazoa</taxon>
        <taxon>Ecdysozoa</taxon>
        <taxon>Arthropoda</taxon>
        <taxon>Hexapoda</taxon>
        <taxon>Insecta</taxon>
        <taxon>Pterygota</taxon>
        <taxon>Palaeoptera</taxon>
        <taxon>Odonata</taxon>
        <taxon>Epiprocta</taxon>
        <taxon>Anisoptera</taxon>
        <taxon>Libelluloidea</taxon>
        <taxon>Libellulidae</taxon>
        <taxon>Ladona</taxon>
    </lineage>
</organism>
<comment type="caution">
    <text evidence="2">The sequence shown here is derived from an EMBL/GenBank/DDBJ whole genome shotgun (WGS) entry which is preliminary data.</text>
</comment>
<evidence type="ECO:0000313" key="2">
    <source>
        <dbReference type="EMBL" id="KAG8223895.1"/>
    </source>
</evidence>
<feature type="transmembrane region" description="Helical" evidence="1">
    <location>
        <begin position="141"/>
        <end position="168"/>
    </location>
</feature>
<feature type="transmembrane region" description="Helical" evidence="1">
    <location>
        <begin position="101"/>
        <end position="121"/>
    </location>
</feature>
<accession>A0A8K0NTB2</accession>
<keyword evidence="3" id="KW-1185">Reference proteome</keyword>
<reference evidence="2" key="2">
    <citation type="submission" date="2017-10" db="EMBL/GenBank/DDBJ databases">
        <title>Ladona fulva Genome sequencing and assembly.</title>
        <authorList>
            <person name="Murali S."/>
            <person name="Richards S."/>
            <person name="Bandaranaike D."/>
            <person name="Bellair M."/>
            <person name="Blankenburg K."/>
            <person name="Chao H."/>
            <person name="Dinh H."/>
            <person name="Doddapaneni H."/>
            <person name="Dugan-Rocha S."/>
            <person name="Elkadiri S."/>
            <person name="Gnanaolivu R."/>
            <person name="Hernandez B."/>
            <person name="Skinner E."/>
            <person name="Javaid M."/>
            <person name="Lee S."/>
            <person name="Li M."/>
            <person name="Ming W."/>
            <person name="Munidasa M."/>
            <person name="Muniz J."/>
            <person name="Nguyen L."/>
            <person name="Hughes D."/>
            <person name="Osuji N."/>
            <person name="Pu L.-L."/>
            <person name="Puazo M."/>
            <person name="Qu C."/>
            <person name="Quiroz J."/>
            <person name="Raj R."/>
            <person name="Weissenberger G."/>
            <person name="Xin Y."/>
            <person name="Zou X."/>
            <person name="Han Y."/>
            <person name="Worley K."/>
            <person name="Muzny D."/>
            <person name="Gibbs R."/>
        </authorList>
    </citation>
    <scope>NUCLEOTIDE SEQUENCE</scope>
    <source>
        <strain evidence="2">Sampled in the wild</strain>
    </source>
</reference>
<gene>
    <name evidence="2" type="ORF">J437_LFUL004731</name>
</gene>
<reference evidence="2" key="1">
    <citation type="submission" date="2013-04" db="EMBL/GenBank/DDBJ databases">
        <authorList>
            <person name="Qu J."/>
            <person name="Murali S.C."/>
            <person name="Bandaranaike D."/>
            <person name="Bellair M."/>
            <person name="Blankenburg K."/>
            <person name="Chao H."/>
            <person name="Dinh H."/>
            <person name="Doddapaneni H."/>
            <person name="Downs B."/>
            <person name="Dugan-Rocha S."/>
            <person name="Elkadiri S."/>
            <person name="Gnanaolivu R.D."/>
            <person name="Hernandez B."/>
            <person name="Javaid M."/>
            <person name="Jayaseelan J.C."/>
            <person name="Lee S."/>
            <person name="Li M."/>
            <person name="Ming W."/>
            <person name="Munidasa M."/>
            <person name="Muniz J."/>
            <person name="Nguyen L."/>
            <person name="Ongeri F."/>
            <person name="Osuji N."/>
            <person name="Pu L.-L."/>
            <person name="Puazo M."/>
            <person name="Qu C."/>
            <person name="Quiroz J."/>
            <person name="Raj R."/>
            <person name="Weissenberger G."/>
            <person name="Xin Y."/>
            <person name="Zou X."/>
            <person name="Han Y."/>
            <person name="Richards S."/>
            <person name="Worley K."/>
            <person name="Muzny D."/>
            <person name="Gibbs R."/>
        </authorList>
    </citation>
    <scope>NUCLEOTIDE SEQUENCE</scope>
    <source>
        <strain evidence="2">Sampled in the wild</strain>
    </source>
</reference>
<name>A0A8K0NTB2_LADFU</name>
<keyword evidence="1" id="KW-1133">Transmembrane helix</keyword>
<proteinExistence type="predicted"/>